<keyword evidence="3" id="KW-1185">Reference proteome</keyword>
<accession>A0AAW9NTE6</accession>
<comment type="caution">
    <text evidence="2">The sequence shown here is derived from an EMBL/GenBank/DDBJ whole genome shotgun (WGS) entry which is preliminary data.</text>
</comment>
<protein>
    <submittedName>
        <fullName evidence="2">Uncharacterized protein</fullName>
    </submittedName>
</protein>
<name>A0AAW9NTE6_9BACL</name>
<dbReference type="AlphaFoldDB" id="A0AAW9NTE6"/>
<organism evidence="2 3">
    <name type="scientific">Metasolibacillus meyeri</name>
    <dbReference type="NCBI Taxonomy" id="1071052"/>
    <lineage>
        <taxon>Bacteria</taxon>
        <taxon>Bacillati</taxon>
        <taxon>Bacillota</taxon>
        <taxon>Bacilli</taxon>
        <taxon>Bacillales</taxon>
        <taxon>Caryophanaceae</taxon>
        <taxon>Metasolibacillus</taxon>
    </lineage>
</organism>
<gene>
    <name evidence="2" type="ORF">P9B03_20130</name>
</gene>
<sequence length="299" mass="32739">MKKFTTTALILSMVIVNSNTITANATEYQDISKSTYEELTGNTNMTLTEKEFEINTLEGFLVEAKQIVQEKNTGNKFNYIYNYNQPSTNQDIGDKELNLLEKTNPEIINQYNALLAREISEFSIDYAKVPSGDSEVEYTLPKTGAQITVTTTSELIKADLSPGVQTAALINRPFGTYNYTIKHKITAALYPDSICALVTTYTTKSDGLRLTAASKAGTLGIFPTGIVSSAKITDSRAEKIGYDINAQGDYTVTIGGYNGIGLVSFDVTITSTVRWDASTSNSLHVTEKYSQIGDLTKKN</sequence>
<feature type="signal peptide" evidence="1">
    <location>
        <begin position="1"/>
        <end position="23"/>
    </location>
</feature>
<dbReference type="EMBL" id="JARSFG010000043">
    <property type="protein sequence ID" value="MEC1180765.1"/>
    <property type="molecule type" value="Genomic_DNA"/>
</dbReference>
<dbReference type="RefSeq" id="WP_326125249.1">
    <property type="nucleotide sequence ID" value="NZ_JARSFG010000043.1"/>
</dbReference>
<evidence type="ECO:0000313" key="2">
    <source>
        <dbReference type="EMBL" id="MEC1180765.1"/>
    </source>
</evidence>
<feature type="chain" id="PRO_5043723749" evidence="1">
    <location>
        <begin position="24"/>
        <end position="299"/>
    </location>
</feature>
<evidence type="ECO:0000256" key="1">
    <source>
        <dbReference type="SAM" id="SignalP"/>
    </source>
</evidence>
<keyword evidence="1" id="KW-0732">Signal</keyword>
<reference evidence="2 3" key="1">
    <citation type="submission" date="2023-03" db="EMBL/GenBank/DDBJ databases">
        <title>Bacillus Genome Sequencing.</title>
        <authorList>
            <person name="Dunlap C."/>
        </authorList>
    </citation>
    <scope>NUCLEOTIDE SEQUENCE [LARGE SCALE GENOMIC DNA]</scope>
    <source>
        <strain evidence="2 3">B-59205</strain>
    </source>
</reference>
<dbReference type="Proteomes" id="UP001344888">
    <property type="component" value="Unassembled WGS sequence"/>
</dbReference>
<proteinExistence type="predicted"/>
<evidence type="ECO:0000313" key="3">
    <source>
        <dbReference type="Proteomes" id="UP001344888"/>
    </source>
</evidence>